<evidence type="ECO:0000313" key="4">
    <source>
        <dbReference type="Proteomes" id="UP000621447"/>
    </source>
</evidence>
<dbReference type="InterPro" id="IPR007730">
    <property type="entry name" value="SPOR-like_dom"/>
</dbReference>
<comment type="caution">
    <text evidence="3">The sequence shown here is derived from an EMBL/GenBank/DDBJ whole genome shotgun (WGS) entry which is preliminary data.</text>
</comment>
<feature type="domain" description="SPOR" evidence="2">
    <location>
        <begin position="339"/>
        <end position="422"/>
    </location>
</feature>
<dbReference type="SUPFAM" id="SSF48452">
    <property type="entry name" value="TPR-like"/>
    <property type="match status" value="1"/>
</dbReference>
<proteinExistence type="predicted"/>
<evidence type="ECO:0000259" key="2">
    <source>
        <dbReference type="PROSITE" id="PS51724"/>
    </source>
</evidence>
<dbReference type="Pfam" id="PF05036">
    <property type="entry name" value="SPOR"/>
    <property type="match status" value="1"/>
</dbReference>
<dbReference type="RefSeq" id="WP_174194310.1">
    <property type="nucleotide sequence ID" value="NZ_JABULH010000004.1"/>
</dbReference>
<dbReference type="InterPro" id="IPR019734">
    <property type="entry name" value="TPR_rpt"/>
</dbReference>
<dbReference type="PROSITE" id="PS50005">
    <property type="entry name" value="TPR"/>
    <property type="match status" value="1"/>
</dbReference>
<dbReference type="SMART" id="SM00028">
    <property type="entry name" value="TPR"/>
    <property type="match status" value="2"/>
</dbReference>
<dbReference type="Pfam" id="PF13432">
    <property type="entry name" value="TPR_16"/>
    <property type="match status" value="2"/>
</dbReference>
<dbReference type="Gene3D" id="1.25.40.10">
    <property type="entry name" value="Tetratricopeptide repeat domain"/>
    <property type="match status" value="1"/>
</dbReference>
<evidence type="ECO:0000313" key="3">
    <source>
        <dbReference type="EMBL" id="NTS65679.1"/>
    </source>
</evidence>
<dbReference type="PROSITE" id="PS51724">
    <property type="entry name" value="SPOR"/>
    <property type="match status" value="1"/>
</dbReference>
<reference evidence="3 4" key="1">
    <citation type="submission" date="2020-06" db="EMBL/GenBank/DDBJ databases">
        <title>Sphingomonas hominis sp. nov., a member of the Sphingomonas, isolated from the hair of a 22-year-old girl.</title>
        <authorList>
            <person name="Zhang D.-F."/>
            <person name="Cui X.-W."/>
        </authorList>
    </citation>
    <scope>NUCLEOTIDE SEQUENCE [LARGE SCALE GENOMIC DNA]</scope>
    <source>
        <strain evidence="3 4">HHU CXW</strain>
    </source>
</reference>
<dbReference type="InterPro" id="IPR036680">
    <property type="entry name" value="SPOR-like_sf"/>
</dbReference>
<evidence type="ECO:0000256" key="1">
    <source>
        <dbReference type="PROSITE-ProRule" id="PRU00339"/>
    </source>
</evidence>
<feature type="repeat" description="TPR" evidence="1">
    <location>
        <begin position="76"/>
        <end position="109"/>
    </location>
</feature>
<accession>A0ABX2JIM0</accession>
<protein>
    <submittedName>
        <fullName evidence="3">Tetratricopeptide repeat protein</fullName>
    </submittedName>
</protein>
<dbReference type="EMBL" id="JABULH010000004">
    <property type="protein sequence ID" value="NTS65679.1"/>
    <property type="molecule type" value="Genomic_DNA"/>
</dbReference>
<organism evidence="3 4">
    <name type="scientific">Sphingomonas hominis</name>
    <dbReference type="NCBI Taxonomy" id="2741495"/>
    <lineage>
        <taxon>Bacteria</taxon>
        <taxon>Pseudomonadati</taxon>
        <taxon>Pseudomonadota</taxon>
        <taxon>Alphaproteobacteria</taxon>
        <taxon>Sphingomonadales</taxon>
        <taxon>Sphingomonadaceae</taxon>
        <taxon>Sphingomonas</taxon>
    </lineage>
</organism>
<keyword evidence="4" id="KW-1185">Reference proteome</keyword>
<name>A0ABX2JIM0_9SPHN</name>
<dbReference type="Proteomes" id="UP000621447">
    <property type="component" value="Unassembled WGS sequence"/>
</dbReference>
<dbReference type="InterPro" id="IPR011990">
    <property type="entry name" value="TPR-like_helical_dom_sf"/>
</dbReference>
<dbReference type="SUPFAM" id="SSF110997">
    <property type="entry name" value="Sporulation related repeat"/>
    <property type="match status" value="1"/>
</dbReference>
<sequence>MVKLPALAGIGLSALLLGGGGLVVVQAIDPAVATQRSDPKKAAGYARKASDLLGKRKWDKAVRYAEAAVANSSADAGYRMILGNAYLRAGRFESARATYGDVLSLQPANGKAALNLALAQTALGQWDAARQTLEAHSGAIAPADRGLAVALAGDPATAIEVLTAATRSPEADAKTRQNLALAFALGGRWQEARTLIGVDMTPAEADARMIEWAKFAHPASSSAQVASLLGITPVEDPGQPVAIALNAAVAPVRAATVDPVDQFMPGRPDAQQMAEAEPQPLVGEVEVAQAPVSAPVRATESRPEPVRLANLIRAAGSYKVRTGAPVAKPRGEQPAVAKAPAPGRWYVQLGAYENAAVARDGWARASRRYAGFAALTPAGMSASVGGASYYRLSVGGFARGDAERMCRSYRVKGGRCFVRQQAGDQVAAWVKGSKGVQVASR</sequence>
<gene>
    <name evidence="3" type="ORF">HRV97_10950</name>
</gene>
<keyword evidence="1" id="KW-0802">TPR repeat</keyword>
<dbReference type="Gene3D" id="3.30.70.1070">
    <property type="entry name" value="Sporulation related repeat"/>
    <property type="match status" value="1"/>
</dbReference>